<dbReference type="EMBL" id="LVLJ01002594">
    <property type="protein sequence ID" value="OAE24461.1"/>
    <property type="molecule type" value="Genomic_DNA"/>
</dbReference>
<evidence type="ECO:0000313" key="3">
    <source>
        <dbReference type="Proteomes" id="UP000077202"/>
    </source>
</evidence>
<dbReference type="Proteomes" id="UP000077202">
    <property type="component" value="Unassembled WGS sequence"/>
</dbReference>
<evidence type="ECO:0000256" key="1">
    <source>
        <dbReference type="SAM" id="MobiDB-lite"/>
    </source>
</evidence>
<protein>
    <submittedName>
        <fullName evidence="2">Uncharacterized protein</fullName>
    </submittedName>
</protein>
<accession>A0A176VVR6</accession>
<evidence type="ECO:0000313" key="2">
    <source>
        <dbReference type="EMBL" id="OAE24461.1"/>
    </source>
</evidence>
<reference evidence="2" key="1">
    <citation type="submission" date="2016-03" db="EMBL/GenBank/DDBJ databases">
        <title>Mechanisms controlling the formation of the plant cell surface in tip-growing cells are functionally conserved among land plants.</title>
        <authorList>
            <person name="Honkanen S."/>
            <person name="Jones V.A."/>
            <person name="Morieri G."/>
            <person name="Champion C."/>
            <person name="Hetherington A.J."/>
            <person name="Kelly S."/>
            <person name="Saint-Marcoux D."/>
            <person name="Proust H."/>
            <person name="Prescott H."/>
            <person name="Dolan L."/>
        </authorList>
    </citation>
    <scope>NUCLEOTIDE SEQUENCE [LARGE SCALE GENOMIC DNA]</scope>
    <source>
        <tissue evidence="2">Whole gametophyte</tissue>
    </source>
</reference>
<feature type="region of interest" description="Disordered" evidence="1">
    <location>
        <begin position="127"/>
        <end position="158"/>
    </location>
</feature>
<feature type="region of interest" description="Disordered" evidence="1">
    <location>
        <begin position="15"/>
        <end position="34"/>
    </location>
</feature>
<keyword evidence="3" id="KW-1185">Reference proteome</keyword>
<comment type="caution">
    <text evidence="2">The sequence shown here is derived from an EMBL/GenBank/DDBJ whole genome shotgun (WGS) entry which is preliminary data.</text>
</comment>
<dbReference type="AlphaFoldDB" id="A0A176VVR6"/>
<name>A0A176VVR6_MARPO</name>
<gene>
    <name evidence="2" type="ORF">AXG93_1615s1140</name>
</gene>
<organism evidence="2 3">
    <name type="scientific">Marchantia polymorpha subsp. ruderalis</name>
    <dbReference type="NCBI Taxonomy" id="1480154"/>
    <lineage>
        <taxon>Eukaryota</taxon>
        <taxon>Viridiplantae</taxon>
        <taxon>Streptophyta</taxon>
        <taxon>Embryophyta</taxon>
        <taxon>Marchantiophyta</taxon>
        <taxon>Marchantiopsida</taxon>
        <taxon>Marchantiidae</taxon>
        <taxon>Marchantiales</taxon>
        <taxon>Marchantiaceae</taxon>
        <taxon>Marchantia</taxon>
    </lineage>
</organism>
<sequence length="463" mass="50366">MSTTGRCHNCSSYDWKQDRTTDRPQAQGRGTRADTRDEIRAMEAFTPGLIAPRCNARHYPSTAKGKLYNSPLGWDCHALPCPREILHFTGMIYGCTDDAREACEMVHERTATKKVVLAAGTKAAWAPKNVGEPSAPSEEEEAASRRRVRGSEAESRTSISISHIDQYSTSLPYRTSMIVQAKPATEMVAVHSTPHKQLSFNRSLPGEEAISAAAAAPESITVSAATLFGNLLRGLGTESNIQKQQSPALADDARGSCPARAPSSINNMTSMHRGLPALPACLLPLVVVSSQTWTTWSWNAFNVGLHRSLPFALANHSSLCGHTSLTGRPFAAGPIDRVSILSLFSPNGTAKEFMDSSFGHILLHSILLNSHRIFEDQSLNFLTEKGGKELERWDKDDGAHYRTPYRSGRNASLVSSQVVFERTLLLVNNGKRWGPLYDIPGSTASAALSSLMFASDVGEKVDN</sequence>
<proteinExistence type="predicted"/>